<evidence type="ECO:0000313" key="1">
    <source>
        <dbReference type="EMBL" id="VDO40092.1"/>
    </source>
</evidence>
<dbReference type="AlphaFoldDB" id="A0A183HAF7"/>
<name>A0A183HAF7_9BILA</name>
<evidence type="ECO:0000313" key="3">
    <source>
        <dbReference type="WBParaSite" id="OFLC_0000446801-mRNA-1"/>
    </source>
</evidence>
<reference evidence="3" key="1">
    <citation type="submission" date="2016-06" db="UniProtKB">
        <authorList>
            <consortium name="WormBaseParasite"/>
        </authorList>
    </citation>
    <scope>IDENTIFICATION</scope>
</reference>
<dbReference type="WBParaSite" id="OFLC_0000446801-mRNA-1">
    <property type="protein sequence ID" value="OFLC_0000446801-mRNA-1"/>
    <property type="gene ID" value="OFLC_0000446801"/>
</dbReference>
<dbReference type="STRING" id="387005.A0A183HAF7"/>
<dbReference type="EMBL" id="UZAJ01003405">
    <property type="protein sequence ID" value="VDO40092.1"/>
    <property type="molecule type" value="Genomic_DNA"/>
</dbReference>
<gene>
    <name evidence="1" type="ORF">OFLC_LOCUS4469</name>
</gene>
<protein>
    <submittedName>
        <fullName evidence="1 3">Uncharacterized protein</fullName>
    </submittedName>
</protein>
<keyword evidence="2" id="KW-1185">Reference proteome</keyword>
<evidence type="ECO:0000313" key="2">
    <source>
        <dbReference type="Proteomes" id="UP000267606"/>
    </source>
</evidence>
<proteinExistence type="predicted"/>
<dbReference type="Proteomes" id="UP000267606">
    <property type="component" value="Unassembled WGS sequence"/>
</dbReference>
<accession>A0A183HAF7</accession>
<reference evidence="1 2" key="2">
    <citation type="submission" date="2018-11" db="EMBL/GenBank/DDBJ databases">
        <authorList>
            <consortium name="Pathogen Informatics"/>
        </authorList>
    </citation>
    <scope>NUCLEOTIDE SEQUENCE [LARGE SCALE GENOMIC DNA]</scope>
</reference>
<organism evidence="3">
    <name type="scientific">Onchocerca flexuosa</name>
    <dbReference type="NCBI Taxonomy" id="387005"/>
    <lineage>
        <taxon>Eukaryota</taxon>
        <taxon>Metazoa</taxon>
        <taxon>Ecdysozoa</taxon>
        <taxon>Nematoda</taxon>
        <taxon>Chromadorea</taxon>
        <taxon>Rhabditida</taxon>
        <taxon>Spirurina</taxon>
        <taxon>Spiruromorpha</taxon>
        <taxon>Filarioidea</taxon>
        <taxon>Onchocercidae</taxon>
        <taxon>Onchocerca</taxon>
    </lineage>
</organism>
<sequence>MKSQYSAGSTNMALRRRSRRLASQEREDFFTSSSIDVLGVGNDEQVFTKIESNDESKRIEEINIEKKLLKYVQKSFLMFSFIFCKYRKIQVIKIRQLLYEHDRDRVAQVWSQTMQ</sequence>